<feature type="domain" description="Putative plant transposon protein" evidence="1">
    <location>
        <begin position="356"/>
        <end position="545"/>
    </location>
</feature>
<protein>
    <recommendedName>
        <fullName evidence="1">Putative plant transposon protein domain-containing protein</fullName>
    </recommendedName>
</protein>
<dbReference type="Pfam" id="PF20167">
    <property type="entry name" value="Transposase_32"/>
    <property type="match status" value="1"/>
</dbReference>
<dbReference type="PANTHER" id="PTHR11439:SF442">
    <property type="entry name" value="CYSTEINE-RICH RLK (RECEPTOR-LIKE PROTEIN KINASE) 8"/>
    <property type="match status" value="1"/>
</dbReference>
<dbReference type="InterPro" id="IPR046796">
    <property type="entry name" value="Transposase_32_dom"/>
</dbReference>
<reference evidence="2" key="1">
    <citation type="journal article" date="2022" name="Int. J. Mol. Sci.">
        <title>Draft Genome of Tanacetum Coccineum: Genomic Comparison of Closely Related Tanacetum-Family Plants.</title>
        <authorList>
            <person name="Yamashiro T."/>
            <person name="Shiraishi A."/>
            <person name="Nakayama K."/>
            <person name="Satake H."/>
        </authorList>
    </citation>
    <scope>NUCLEOTIDE SEQUENCE</scope>
</reference>
<evidence type="ECO:0000313" key="3">
    <source>
        <dbReference type="Proteomes" id="UP001151760"/>
    </source>
</evidence>
<dbReference type="EMBL" id="BQNB010015556">
    <property type="protein sequence ID" value="GJT41365.1"/>
    <property type="molecule type" value="Genomic_DNA"/>
</dbReference>
<accession>A0ABQ5DQT6</accession>
<keyword evidence="3" id="KW-1185">Reference proteome</keyword>
<evidence type="ECO:0000313" key="2">
    <source>
        <dbReference type="EMBL" id="GJT41365.1"/>
    </source>
</evidence>
<gene>
    <name evidence="2" type="ORF">Tco_0941230</name>
</gene>
<name>A0ABQ5DQT6_9ASTR</name>
<dbReference type="PANTHER" id="PTHR11439">
    <property type="entry name" value="GAG-POL-RELATED RETROTRANSPOSON"/>
    <property type="match status" value="1"/>
</dbReference>
<dbReference type="Proteomes" id="UP001151760">
    <property type="component" value="Unassembled WGS sequence"/>
</dbReference>
<comment type="caution">
    <text evidence="2">The sequence shown here is derived from an EMBL/GenBank/DDBJ whole genome shotgun (WGS) entry which is preliminary data.</text>
</comment>
<reference evidence="2" key="2">
    <citation type="submission" date="2022-01" db="EMBL/GenBank/DDBJ databases">
        <authorList>
            <person name="Yamashiro T."/>
            <person name="Shiraishi A."/>
            <person name="Satake H."/>
            <person name="Nakayama K."/>
        </authorList>
    </citation>
    <scope>NUCLEOTIDE SEQUENCE</scope>
</reference>
<evidence type="ECO:0000259" key="1">
    <source>
        <dbReference type="Pfam" id="PF20167"/>
    </source>
</evidence>
<proteinExistence type="predicted"/>
<organism evidence="2 3">
    <name type="scientific">Tanacetum coccineum</name>
    <dbReference type="NCBI Taxonomy" id="301880"/>
    <lineage>
        <taxon>Eukaryota</taxon>
        <taxon>Viridiplantae</taxon>
        <taxon>Streptophyta</taxon>
        <taxon>Embryophyta</taxon>
        <taxon>Tracheophyta</taxon>
        <taxon>Spermatophyta</taxon>
        <taxon>Magnoliopsida</taxon>
        <taxon>eudicotyledons</taxon>
        <taxon>Gunneridae</taxon>
        <taxon>Pentapetalae</taxon>
        <taxon>asterids</taxon>
        <taxon>campanulids</taxon>
        <taxon>Asterales</taxon>
        <taxon>Asteraceae</taxon>
        <taxon>Asteroideae</taxon>
        <taxon>Anthemideae</taxon>
        <taxon>Anthemidinae</taxon>
        <taxon>Tanacetum</taxon>
    </lineage>
</organism>
<dbReference type="CDD" id="cd09272">
    <property type="entry name" value="RNase_HI_RT_Ty1"/>
    <property type="match status" value="1"/>
</dbReference>
<sequence>MCDEFAKIMHDELEMSMMSELNFFFGLQIKQMEDGIFFNPSKYIKEMLKKFGLEDSKPIKTSMSSDTKLTKDEKCELVDSTKYRSMIGSLLYLTASRPDIMFSVCLCDRFQKAPKTSHLEAVKHIFRYIKGTTHLGLWYPKGTSIETVVYADSDHARDYVDRKHTRSICTFVGCCLTSWFSKKQTALAISTTKAEYVSTGKACQQALWMKQALIDYDVRLDDVPIMCDNKGAIDLSKNPVQHSRTKHIEIRHHFLRDNVQKGHVSIEKVPSIDNIADILTKPLKRESFNYLREMNLEDELRYNKSYISTISDEKYIPDILKPIIQNLEFRSIHESHPISPESTKYDNIQNLFQIIKLEKIYEHYEEICPRSLLEFYSSIEITKDENQNIFLTFWSLKRTFKFSLKSFASILSIPCEGECSYYEEPSLDTLKTNQESNTPYQTHLATPKKIIQSITTTGQTIFQNKVLKEELRLDMRSWNEIIQDNAFGTQNESPFLTASSCHMMYCILTSTPFNFAYLLTKRVEKIKNQPNSPMPYGMILNRLYEHIIKINPHLRKSKYNSYWGSMKPWVHPIHLQSIIYISSDEVSSDDSNAS</sequence>